<dbReference type="AlphaFoldDB" id="B0C589"/>
<gene>
    <name evidence="1" type="ordered locus">AM1_1293</name>
</gene>
<organism evidence="1 2">
    <name type="scientific">Acaryochloris marina (strain MBIC 11017)</name>
    <dbReference type="NCBI Taxonomy" id="329726"/>
    <lineage>
        <taxon>Bacteria</taxon>
        <taxon>Bacillati</taxon>
        <taxon>Cyanobacteriota</taxon>
        <taxon>Cyanophyceae</taxon>
        <taxon>Acaryochloridales</taxon>
        <taxon>Acaryochloridaceae</taxon>
        <taxon>Acaryochloris</taxon>
    </lineage>
</organism>
<dbReference type="Proteomes" id="UP000000268">
    <property type="component" value="Chromosome"/>
</dbReference>
<evidence type="ECO:0000313" key="2">
    <source>
        <dbReference type="Proteomes" id="UP000000268"/>
    </source>
</evidence>
<dbReference type="KEGG" id="amr:AM1_1293"/>
<sequence length="83" mass="9684">MLYSRRDAVELLSEERGRSPRHLLTPSLLSKWCADLGFKLGLKEFDTDQMAQLRAMNQHYACGGSRKELLNKMRNPQWYQSPN</sequence>
<evidence type="ECO:0000313" key="1">
    <source>
        <dbReference type="EMBL" id="ABW26329.1"/>
    </source>
</evidence>
<dbReference type="HOGENOM" id="CLU_2534868_0_0_3"/>
<protein>
    <submittedName>
        <fullName evidence="1">Uncharacterized protein</fullName>
    </submittedName>
</protein>
<reference evidence="1 2" key="1">
    <citation type="journal article" date="2008" name="Proc. Natl. Acad. Sci. U.S.A.">
        <title>Niche adaptation and genome expansion in the chlorophyll d-producing cyanobacterium Acaryochloris marina.</title>
        <authorList>
            <person name="Swingley W.D."/>
            <person name="Chen M."/>
            <person name="Cheung P.C."/>
            <person name="Conrad A.L."/>
            <person name="Dejesa L.C."/>
            <person name="Hao J."/>
            <person name="Honchak B.M."/>
            <person name="Karbach L.E."/>
            <person name="Kurdoglu A."/>
            <person name="Lahiri S."/>
            <person name="Mastrian S.D."/>
            <person name="Miyashita H."/>
            <person name="Page L."/>
            <person name="Ramakrishna P."/>
            <person name="Satoh S."/>
            <person name="Sattley W.M."/>
            <person name="Shimada Y."/>
            <person name="Taylor H.L."/>
            <person name="Tomo T."/>
            <person name="Tsuchiya T."/>
            <person name="Wang Z.T."/>
            <person name="Raymond J."/>
            <person name="Mimuro M."/>
            <person name="Blankenship R.E."/>
            <person name="Touchman J.W."/>
        </authorList>
    </citation>
    <scope>NUCLEOTIDE SEQUENCE [LARGE SCALE GENOMIC DNA]</scope>
    <source>
        <strain evidence="2">MBIC 11017</strain>
    </source>
</reference>
<dbReference type="STRING" id="329726.AM1_1293"/>
<accession>B0C589</accession>
<dbReference type="EMBL" id="CP000828">
    <property type="protein sequence ID" value="ABW26329.1"/>
    <property type="molecule type" value="Genomic_DNA"/>
</dbReference>
<dbReference type="eggNOG" id="ENOG50346I4">
    <property type="taxonomic scope" value="Bacteria"/>
</dbReference>
<proteinExistence type="predicted"/>
<keyword evidence="2" id="KW-1185">Reference proteome</keyword>
<name>B0C589_ACAM1</name>